<comment type="caution">
    <text evidence="3">The sequence shown here is derived from an EMBL/GenBank/DDBJ whole genome shotgun (WGS) entry which is preliminary data.</text>
</comment>
<dbReference type="RefSeq" id="WP_043125245.1">
    <property type="nucleotide sequence ID" value="NZ_JTDL01000140.1"/>
</dbReference>
<feature type="compositionally biased region" description="Polar residues" evidence="1">
    <location>
        <begin position="57"/>
        <end position="66"/>
    </location>
</feature>
<evidence type="ECO:0000256" key="2">
    <source>
        <dbReference type="SAM" id="Phobius"/>
    </source>
</evidence>
<dbReference type="Proteomes" id="UP000030982">
    <property type="component" value="Unassembled WGS sequence"/>
</dbReference>
<keyword evidence="2" id="KW-0812">Transmembrane</keyword>
<evidence type="ECO:0000313" key="3">
    <source>
        <dbReference type="EMBL" id="KHL01552.1"/>
    </source>
</evidence>
<keyword evidence="2" id="KW-0472">Membrane</keyword>
<feature type="compositionally biased region" description="Basic and acidic residues" evidence="1">
    <location>
        <begin position="80"/>
        <end position="89"/>
    </location>
</feature>
<dbReference type="STRING" id="1338436.LK10_14865"/>
<protein>
    <submittedName>
        <fullName evidence="3">Uncharacterized protein</fullName>
    </submittedName>
</protein>
<feature type="compositionally biased region" description="Basic and acidic residues" evidence="1">
    <location>
        <begin position="253"/>
        <end position="283"/>
    </location>
</feature>
<evidence type="ECO:0000256" key="1">
    <source>
        <dbReference type="SAM" id="MobiDB-lite"/>
    </source>
</evidence>
<gene>
    <name evidence="3" type="ORF">LK10_14865</name>
</gene>
<sequence length="315" mass="33053">MDFTLSSSTVLGAAVVLWLLWGAPYLLRRLRPAGETGLLMAAANQDDDEAALAPSSVAGSQRTGTATAKPAQANAMPARRSPEEGKHVTDQTPAPSRLRIRWGRCALAGLGLLGLVVAVIGGVLSAFQIASGAVPLGGLAVLVVSVATLRRLAVGDRRRRLDAAFRSAMTTAPASSLQVPEAPRREATEVFDHQPVAEPAPAPLNRDQLRAAALEVARAAQKSAAEAASREGVADADPWEPVEVPKPAYMESAKADREAPEPFERPEQPKPEGKVTLKPKPETEDVPGVPTVPSARPAGRGALGNLDAVLQRRRA</sequence>
<feature type="transmembrane region" description="Helical" evidence="2">
    <location>
        <begin position="133"/>
        <end position="153"/>
    </location>
</feature>
<proteinExistence type="predicted"/>
<reference evidence="3 4" key="1">
    <citation type="submission" date="2014-09" db="EMBL/GenBank/DDBJ databases">
        <title>Genome sequence of Sinomonas sp. MUSC 117.</title>
        <authorList>
            <person name="Lee L.-H."/>
        </authorList>
    </citation>
    <scope>NUCLEOTIDE SEQUENCE [LARGE SCALE GENOMIC DNA]</scope>
    <source>
        <strain evidence="3 4">MUSC 117</strain>
    </source>
</reference>
<dbReference type="OrthoDB" id="4883227at2"/>
<dbReference type="EMBL" id="JTDL01000140">
    <property type="protein sequence ID" value="KHL01552.1"/>
    <property type="molecule type" value="Genomic_DNA"/>
</dbReference>
<keyword evidence="4" id="KW-1185">Reference proteome</keyword>
<evidence type="ECO:0000313" key="4">
    <source>
        <dbReference type="Proteomes" id="UP000030982"/>
    </source>
</evidence>
<feature type="region of interest" description="Disordered" evidence="1">
    <location>
        <begin position="227"/>
        <end position="315"/>
    </location>
</feature>
<feature type="transmembrane region" description="Helical" evidence="2">
    <location>
        <begin position="105"/>
        <end position="127"/>
    </location>
</feature>
<feature type="transmembrane region" description="Helical" evidence="2">
    <location>
        <begin position="6"/>
        <end position="27"/>
    </location>
</feature>
<accession>A0A0B2AII6</accession>
<keyword evidence="2" id="KW-1133">Transmembrane helix</keyword>
<organism evidence="3 4">
    <name type="scientific">Sinomonas humi</name>
    <dbReference type="NCBI Taxonomy" id="1338436"/>
    <lineage>
        <taxon>Bacteria</taxon>
        <taxon>Bacillati</taxon>
        <taxon>Actinomycetota</taxon>
        <taxon>Actinomycetes</taxon>
        <taxon>Micrococcales</taxon>
        <taxon>Micrococcaceae</taxon>
        <taxon>Sinomonas</taxon>
    </lineage>
</organism>
<dbReference type="AlphaFoldDB" id="A0A0B2AII6"/>
<name>A0A0B2AII6_9MICC</name>
<feature type="region of interest" description="Disordered" evidence="1">
    <location>
        <begin position="51"/>
        <end position="94"/>
    </location>
</feature>